<dbReference type="InterPro" id="IPR036116">
    <property type="entry name" value="FN3_sf"/>
</dbReference>
<gene>
    <name evidence="1" type="ORF">CCMP2556_LOCUS25129</name>
    <name evidence="2" type="ORF">CCMP2556_LOCUS25133</name>
</gene>
<evidence type="ECO:0000313" key="1">
    <source>
        <dbReference type="EMBL" id="CAK9048917.1"/>
    </source>
</evidence>
<name>A0ABP0MBT4_9DINO</name>
<reference evidence="2 3" key="1">
    <citation type="submission" date="2024-02" db="EMBL/GenBank/DDBJ databases">
        <authorList>
            <person name="Chen Y."/>
            <person name="Shah S."/>
            <person name="Dougan E. K."/>
            <person name="Thang M."/>
            <person name="Chan C."/>
        </authorList>
    </citation>
    <scope>NUCLEOTIDE SEQUENCE [LARGE SCALE GENOMIC DNA]</scope>
</reference>
<dbReference type="EMBL" id="CAXAMN010016692">
    <property type="protein sequence ID" value="CAK9048917.1"/>
    <property type="molecule type" value="Genomic_DNA"/>
</dbReference>
<dbReference type="EMBL" id="CAXAMN010016703">
    <property type="protein sequence ID" value="CAK9048931.1"/>
    <property type="molecule type" value="Genomic_DNA"/>
</dbReference>
<evidence type="ECO:0008006" key="4">
    <source>
        <dbReference type="Google" id="ProtNLM"/>
    </source>
</evidence>
<dbReference type="Proteomes" id="UP001642484">
    <property type="component" value="Unassembled WGS sequence"/>
</dbReference>
<proteinExistence type="predicted"/>
<protein>
    <recommendedName>
        <fullName evidence="4">Fibronectin type-III domain-containing protein</fullName>
    </recommendedName>
</protein>
<keyword evidence="3" id="KW-1185">Reference proteome</keyword>
<dbReference type="Gene3D" id="2.60.40.10">
    <property type="entry name" value="Immunoglobulins"/>
    <property type="match status" value="1"/>
</dbReference>
<feature type="non-terminal residue" evidence="2">
    <location>
        <position position="359"/>
    </location>
</feature>
<evidence type="ECO:0000313" key="3">
    <source>
        <dbReference type="Proteomes" id="UP001642484"/>
    </source>
</evidence>
<comment type="caution">
    <text evidence="2">The sequence shown here is derived from an EMBL/GenBank/DDBJ whole genome shotgun (WGS) entry which is preliminary data.</text>
</comment>
<accession>A0ABP0MBT4</accession>
<organism evidence="2 3">
    <name type="scientific">Durusdinium trenchii</name>
    <dbReference type="NCBI Taxonomy" id="1381693"/>
    <lineage>
        <taxon>Eukaryota</taxon>
        <taxon>Sar</taxon>
        <taxon>Alveolata</taxon>
        <taxon>Dinophyceae</taxon>
        <taxon>Suessiales</taxon>
        <taxon>Symbiodiniaceae</taxon>
        <taxon>Durusdinium</taxon>
    </lineage>
</organism>
<sequence>MPRESWVDSELHFMPHGYGHRMVSMVQVRYALQSSILPEMRTDLDKDVLDREWHLTSPVDLQPRHLNRSSRCEFELPTSAELLDGGVYIFQVRLGNGKNWSQWSHSSKPFIFQVPPPVVPTAASLKAQRTVNVEVMSATAARVVWGDFKPAPGLTMLEYEVRATPEKGTGSSQAFPPHWITFEHRYRGGFIEHELFNLLPFTYYIFSVQARYPKVGTRAWSGQQLSHPIILEPAVAYQDPPTPLPVPERAEEEGSGDSMNCYTIVEFPCEEEDMHYDLEYAHVLGDELDTAELRSINSLWRAPAEVTLLDLGRPGPSGGHPQPRWRVQLPDIRNLRGDVLKLALLQRVRFRLRARITPE</sequence>
<evidence type="ECO:0000313" key="2">
    <source>
        <dbReference type="EMBL" id="CAK9048931.1"/>
    </source>
</evidence>
<dbReference type="SUPFAM" id="SSF49265">
    <property type="entry name" value="Fibronectin type III"/>
    <property type="match status" value="1"/>
</dbReference>
<dbReference type="InterPro" id="IPR013783">
    <property type="entry name" value="Ig-like_fold"/>
</dbReference>